<evidence type="ECO:0000256" key="4">
    <source>
        <dbReference type="ARBA" id="ARBA00022553"/>
    </source>
</evidence>
<dbReference type="InterPro" id="IPR000014">
    <property type="entry name" value="PAS"/>
</dbReference>
<feature type="domain" description="Histidine kinase" evidence="13">
    <location>
        <begin position="887"/>
        <end position="1102"/>
    </location>
</feature>
<protein>
    <recommendedName>
        <fullName evidence="3">histidine kinase</fullName>
        <ecNumber evidence="3">2.7.13.3</ecNumber>
    </recommendedName>
</protein>
<dbReference type="InterPro" id="IPR001610">
    <property type="entry name" value="PAC"/>
</dbReference>
<evidence type="ECO:0000256" key="3">
    <source>
        <dbReference type="ARBA" id="ARBA00012438"/>
    </source>
</evidence>
<evidence type="ECO:0000256" key="1">
    <source>
        <dbReference type="ARBA" id="ARBA00000085"/>
    </source>
</evidence>
<dbReference type="GO" id="GO:0016020">
    <property type="term" value="C:membrane"/>
    <property type="evidence" value="ECO:0007669"/>
    <property type="project" value="UniProtKB-SubCell"/>
</dbReference>
<dbReference type="InterPro" id="IPR013655">
    <property type="entry name" value="PAS_fold_3"/>
</dbReference>
<evidence type="ECO:0000256" key="2">
    <source>
        <dbReference type="ARBA" id="ARBA00004370"/>
    </source>
</evidence>
<evidence type="ECO:0000259" key="16">
    <source>
        <dbReference type="PROSITE" id="PS50839"/>
    </source>
</evidence>
<feature type="region of interest" description="Disordered" evidence="11">
    <location>
        <begin position="1082"/>
        <end position="1104"/>
    </location>
</feature>
<keyword evidence="4" id="KW-0597">Phosphoprotein</keyword>
<feature type="domain" description="CHASE" evidence="16">
    <location>
        <begin position="140"/>
        <end position="247"/>
    </location>
</feature>
<evidence type="ECO:0000256" key="11">
    <source>
        <dbReference type="SAM" id="MobiDB-lite"/>
    </source>
</evidence>
<dbReference type="InterPro" id="IPR036890">
    <property type="entry name" value="HATPase_C_sf"/>
</dbReference>
<evidence type="ECO:0000313" key="17">
    <source>
        <dbReference type="EMBL" id="MDR6217312.1"/>
    </source>
</evidence>
<dbReference type="SUPFAM" id="SSF55874">
    <property type="entry name" value="ATPase domain of HSP90 chaperone/DNA topoisomerase II/histidine kinase"/>
    <property type="match status" value="1"/>
</dbReference>
<dbReference type="InterPro" id="IPR029016">
    <property type="entry name" value="GAF-like_dom_sf"/>
</dbReference>
<dbReference type="FunFam" id="3.30.450.20:FF:000099">
    <property type="entry name" value="Sensory box sensor histidine kinase"/>
    <property type="match status" value="1"/>
</dbReference>
<feature type="coiled-coil region" evidence="10">
    <location>
        <begin position="842"/>
        <end position="880"/>
    </location>
</feature>
<dbReference type="GO" id="GO:0000155">
    <property type="term" value="F:phosphorelay sensor kinase activity"/>
    <property type="evidence" value="ECO:0007669"/>
    <property type="project" value="InterPro"/>
</dbReference>
<dbReference type="SMART" id="SM01079">
    <property type="entry name" value="CHASE"/>
    <property type="match status" value="1"/>
</dbReference>
<evidence type="ECO:0000256" key="10">
    <source>
        <dbReference type="SAM" id="Coils"/>
    </source>
</evidence>
<evidence type="ECO:0000256" key="8">
    <source>
        <dbReference type="ARBA" id="ARBA00022989"/>
    </source>
</evidence>
<dbReference type="InterPro" id="IPR004358">
    <property type="entry name" value="Sig_transdc_His_kin-like_C"/>
</dbReference>
<evidence type="ECO:0000259" key="14">
    <source>
        <dbReference type="PROSITE" id="PS50112"/>
    </source>
</evidence>
<keyword evidence="5" id="KW-0808">Transferase</keyword>
<dbReference type="NCBIfam" id="TIGR00229">
    <property type="entry name" value="sensory_box"/>
    <property type="match status" value="2"/>
</dbReference>
<feature type="transmembrane region" description="Helical" evidence="12">
    <location>
        <begin position="16"/>
        <end position="37"/>
    </location>
</feature>
<feature type="domain" description="PAS" evidence="14">
    <location>
        <begin position="578"/>
        <end position="614"/>
    </location>
</feature>
<dbReference type="InterPro" id="IPR000700">
    <property type="entry name" value="PAS-assoc_C"/>
</dbReference>
<dbReference type="Pfam" id="PF00512">
    <property type="entry name" value="HisKA"/>
    <property type="match status" value="1"/>
</dbReference>
<dbReference type="Proteomes" id="UP001185331">
    <property type="component" value="Unassembled WGS sequence"/>
</dbReference>
<dbReference type="PROSITE" id="PS50109">
    <property type="entry name" value="HIS_KIN"/>
    <property type="match status" value="1"/>
</dbReference>
<keyword evidence="10" id="KW-0175">Coiled coil</keyword>
<dbReference type="EC" id="2.7.13.3" evidence="3"/>
<dbReference type="EMBL" id="JAVDQK010000002">
    <property type="protein sequence ID" value="MDR6217312.1"/>
    <property type="molecule type" value="Genomic_DNA"/>
</dbReference>
<dbReference type="Pfam" id="PF08447">
    <property type="entry name" value="PAS_3"/>
    <property type="match status" value="1"/>
</dbReference>
<dbReference type="InterPro" id="IPR003661">
    <property type="entry name" value="HisK_dim/P_dom"/>
</dbReference>
<dbReference type="GO" id="GO:0030295">
    <property type="term" value="F:protein kinase activator activity"/>
    <property type="evidence" value="ECO:0007669"/>
    <property type="project" value="TreeGrafter"/>
</dbReference>
<dbReference type="InterPro" id="IPR036097">
    <property type="entry name" value="HisK_dim/P_sf"/>
</dbReference>
<dbReference type="PROSITE" id="PS50113">
    <property type="entry name" value="PAC"/>
    <property type="match status" value="2"/>
</dbReference>
<dbReference type="InterPro" id="IPR003594">
    <property type="entry name" value="HATPase_dom"/>
</dbReference>
<dbReference type="FunFam" id="1.10.287.130:FF:000070">
    <property type="entry name" value="Histidine kinase sensor protein"/>
    <property type="match status" value="1"/>
</dbReference>
<dbReference type="Gene3D" id="3.30.450.40">
    <property type="match status" value="1"/>
</dbReference>
<dbReference type="Pfam" id="PF08448">
    <property type="entry name" value="PAS_4"/>
    <property type="match status" value="1"/>
</dbReference>
<reference evidence="17" key="1">
    <citation type="submission" date="2023-07" db="EMBL/GenBank/DDBJ databases">
        <title>Sorghum-associated microbial communities from plants grown in Nebraska, USA.</title>
        <authorList>
            <person name="Schachtman D."/>
        </authorList>
    </citation>
    <scope>NUCLEOTIDE SEQUENCE</scope>
    <source>
        <strain evidence="17">BE330</strain>
    </source>
</reference>
<dbReference type="RefSeq" id="WP_309848695.1">
    <property type="nucleotide sequence ID" value="NZ_JAVDQJ010000001.1"/>
</dbReference>
<comment type="catalytic activity">
    <reaction evidence="1">
        <text>ATP + protein L-histidine = ADP + protein N-phospho-L-histidine.</text>
        <dbReference type="EC" id="2.7.13.3"/>
    </reaction>
</comment>
<dbReference type="Gene3D" id="3.30.565.10">
    <property type="entry name" value="Histidine kinase-like ATPase, C-terminal domain"/>
    <property type="match status" value="1"/>
</dbReference>
<keyword evidence="8 12" id="KW-1133">Transmembrane helix</keyword>
<keyword evidence="6 12" id="KW-0812">Transmembrane</keyword>
<dbReference type="PRINTS" id="PR00344">
    <property type="entry name" value="BCTRLSENSOR"/>
</dbReference>
<dbReference type="InterPro" id="IPR006189">
    <property type="entry name" value="CHASE_dom"/>
</dbReference>
<dbReference type="Gene3D" id="3.30.450.20">
    <property type="entry name" value="PAS domain"/>
    <property type="match status" value="3"/>
</dbReference>
<dbReference type="PROSITE" id="PS50839">
    <property type="entry name" value="CHASE"/>
    <property type="match status" value="1"/>
</dbReference>
<dbReference type="Pfam" id="PF13188">
    <property type="entry name" value="PAS_8"/>
    <property type="match status" value="1"/>
</dbReference>
<evidence type="ECO:0000256" key="7">
    <source>
        <dbReference type="ARBA" id="ARBA00022777"/>
    </source>
</evidence>
<proteinExistence type="predicted"/>
<dbReference type="Pfam" id="PF02518">
    <property type="entry name" value="HATPase_c"/>
    <property type="match status" value="1"/>
</dbReference>
<feature type="transmembrane region" description="Helical" evidence="12">
    <location>
        <begin position="295"/>
        <end position="315"/>
    </location>
</feature>
<dbReference type="PROSITE" id="PS50112">
    <property type="entry name" value="PAS"/>
    <property type="match status" value="1"/>
</dbReference>
<evidence type="ECO:0000256" key="9">
    <source>
        <dbReference type="ARBA" id="ARBA00023136"/>
    </source>
</evidence>
<dbReference type="SUPFAM" id="SSF55781">
    <property type="entry name" value="GAF domain-like"/>
    <property type="match status" value="1"/>
</dbReference>
<dbReference type="SUPFAM" id="SSF47384">
    <property type="entry name" value="Homodimeric domain of signal transducing histidine kinase"/>
    <property type="match status" value="1"/>
</dbReference>
<comment type="caution">
    <text evidence="17">The sequence shown here is derived from an EMBL/GenBank/DDBJ whole genome shotgun (WGS) entry which is preliminary data.</text>
</comment>
<evidence type="ECO:0000256" key="12">
    <source>
        <dbReference type="SAM" id="Phobius"/>
    </source>
</evidence>
<dbReference type="InterPro" id="IPR005467">
    <property type="entry name" value="His_kinase_dom"/>
</dbReference>
<dbReference type="Gene3D" id="1.10.287.130">
    <property type="match status" value="1"/>
</dbReference>
<dbReference type="GO" id="GO:0000156">
    <property type="term" value="F:phosphorelay response regulator activity"/>
    <property type="evidence" value="ECO:0007669"/>
    <property type="project" value="TreeGrafter"/>
</dbReference>
<evidence type="ECO:0000256" key="6">
    <source>
        <dbReference type="ARBA" id="ARBA00022692"/>
    </source>
</evidence>
<dbReference type="SMART" id="SM00388">
    <property type="entry name" value="HisKA"/>
    <property type="match status" value="1"/>
</dbReference>
<evidence type="ECO:0000256" key="5">
    <source>
        <dbReference type="ARBA" id="ARBA00022679"/>
    </source>
</evidence>
<dbReference type="SUPFAM" id="SSF55785">
    <property type="entry name" value="PYP-like sensor domain (PAS domain)"/>
    <property type="match status" value="3"/>
</dbReference>
<dbReference type="Gene3D" id="3.30.450.350">
    <property type="entry name" value="CHASE domain"/>
    <property type="match status" value="1"/>
</dbReference>
<dbReference type="InterPro" id="IPR035965">
    <property type="entry name" value="PAS-like_dom_sf"/>
</dbReference>
<keyword evidence="7" id="KW-0418">Kinase</keyword>
<dbReference type="PANTHER" id="PTHR42878:SF15">
    <property type="entry name" value="BACTERIOPHYTOCHROME"/>
    <property type="match status" value="1"/>
</dbReference>
<dbReference type="PANTHER" id="PTHR42878">
    <property type="entry name" value="TWO-COMPONENT HISTIDINE KINASE"/>
    <property type="match status" value="1"/>
</dbReference>
<dbReference type="CDD" id="cd00130">
    <property type="entry name" value="PAS"/>
    <property type="match status" value="2"/>
</dbReference>
<keyword evidence="9 12" id="KW-0472">Membrane</keyword>
<dbReference type="GO" id="GO:0007234">
    <property type="term" value="P:osmosensory signaling via phosphorelay pathway"/>
    <property type="evidence" value="ECO:0007669"/>
    <property type="project" value="TreeGrafter"/>
</dbReference>
<dbReference type="Pfam" id="PF03924">
    <property type="entry name" value="CHASE"/>
    <property type="match status" value="1"/>
</dbReference>
<dbReference type="AlphaFoldDB" id="A0AAE4BLE4"/>
<dbReference type="FunFam" id="3.30.565.10:FF:000006">
    <property type="entry name" value="Sensor histidine kinase WalK"/>
    <property type="match status" value="1"/>
</dbReference>
<comment type="subcellular location">
    <subcellularLocation>
        <location evidence="2">Membrane</location>
    </subcellularLocation>
</comment>
<dbReference type="SMART" id="SM00387">
    <property type="entry name" value="HATPase_c"/>
    <property type="match status" value="1"/>
</dbReference>
<gene>
    <name evidence="17" type="ORF">J2Y00_000869</name>
</gene>
<dbReference type="SMART" id="SM00086">
    <property type="entry name" value="PAC"/>
    <property type="match status" value="3"/>
</dbReference>
<evidence type="ECO:0000259" key="13">
    <source>
        <dbReference type="PROSITE" id="PS50109"/>
    </source>
</evidence>
<feature type="domain" description="PAC" evidence="15">
    <location>
        <begin position="403"/>
        <end position="455"/>
    </location>
</feature>
<dbReference type="InterPro" id="IPR042240">
    <property type="entry name" value="CHASE_sf"/>
</dbReference>
<sequence length="1104" mass="120951">MKRLRALPLGGRQVPALVMLVIVLLSLLIAYAVHSFAREQQRGRFEREAGAFTQALQDRVLVYERLLEATRSSWQTVGPSATEAQFAQYVGGLDLTQRYPGVQAVGFGQRVARGQAAALLAELRRSVSPDLRLRTGGEVQEERVIIARIAPPTAVNLAALGFDLNSEPLRRAAMREALVTGRAQATAPLRLVQRAPDGAPLAGFLVMLPVQEAAGLGGFMYVAVDAAAFLRGLEPADGVSGNLNVRVQLAGQPLGGGTALEDGLFTTRSSFSLIGQTWTLEYSAGGTFGRDQAAFVPYLIALLGLLLAGFAFRIVKAQVDARGRAERLNVSLGHARSLQEAARAEFEAIFQSMQDAAVFTDAEGRVRLVNRALRDWLGRNDLEGRPLGVIHADRRLDGRSRFEPLSTSYVRADGTMFSGEAQRSEVLAPDGTLLGLLEVVRDIRERVQAEQAVQAEERRSRAVLDALPSVVQLSGRSGRVRYRNLAHQEQLGGVDLAEHLNPAERTAFAQWREQVLASGRDASSEWELSTPQGARWFQVRVNPVRDPGGPDGQVVSAWVTTATDIHDRLLAERRAQRNEERYRAVLEGMPQIVWLTDPRGAAVYFNRRWAEFVGEARAAQPLSSLIHPEDRADYLRGWQAALASGRPFEAEHRLLRADGQYRAFVTRGLPVLDGDGLVMEWVGTSTDVDDQVYAEQTARLLADVSEQLSARSDDPSHLRHDRYRAALARLDGRFVDSGALWTVHPTQLVAASSPSATWHSAAFQVVAGGAIERVVGSEDPVFIDADPALHRVSATGALFYPLTGRDGTLSGVLGLLYRQALTARDQDLAQELAGRFASALTNDRLQERVLAAQADLQALNQSLEERVQQRTLELESANRELEAFSYSVSHDLRTPLRHIVGFGDLLARETGDSLTPKGQRYLTVIKDSASRMSQLIDDLLSFSRMGRQEMRQSPVDLRRVIESSWQGLEPDRTGRRVTLSLPDTLPTVQGDESLLGLVFTNLLSNAIKYSRGREEARVTVSAQAGEHEVTVNVSDNGLGFDPRYVDKLFGVFQRLHRAEEFEGIGIGLANVRRIVTRHGGRVSAEGRPGEGATFSVTLPLRGPA</sequence>
<accession>A0AAE4BLE4</accession>
<feature type="domain" description="PAC" evidence="15">
    <location>
        <begin position="648"/>
        <end position="700"/>
    </location>
</feature>
<evidence type="ECO:0000259" key="15">
    <source>
        <dbReference type="PROSITE" id="PS50113"/>
    </source>
</evidence>
<dbReference type="CDD" id="cd00082">
    <property type="entry name" value="HisKA"/>
    <property type="match status" value="1"/>
</dbReference>
<evidence type="ECO:0000313" key="18">
    <source>
        <dbReference type="Proteomes" id="UP001185331"/>
    </source>
</evidence>
<dbReference type="SMART" id="SM00091">
    <property type="entry name" value="PAS"/>
    <property type="match status" value="3"/>
</dbReference>
<dbReference type="InterPro" id="IPR050351">
    <property type="entry name" value="BphY/WalK/GraS-like"/>
</dbReference>
<name>A0AAE4BLE4_9DEIO</name>
<dbReference type="InterPro" id="IPR013656">
    <property type="entry name" value="PAS_4"/>
</dbReference>
<organism evidence="17 18">
    <name type="scientific">Deinococcus soli</name>
    <name type="common">ex Cha et al. 2016</name>
    <dbReference type="NCBI Taxonomy" id="1309411"/>
    <lineage>
        <taxon>Bacteria</taxon>
        <taxon>Thermotogati</taxon>
        <taxon>Deinococcota</taxon>
        <taxon>Deinococci</taxon>
        <taxon>Deinococcales</taxon>
        <taxon>Deinococcaceae</taxon>
        <taxon>Deinococcus</taxon>
    </lineage>
</organism>